<evidence type="ECO:0000313" key="2">
    <source>
        <dbReference type="EMBL" id="KAH7119535.1"/>
    </source>
</evidence>
<dbReference type="InterPro" id="IPR007111">
    <property type="entry name" value="NACHT_NTPase"/>
</dbReference>
<dbReference type="AlphaFoldDB" id="A0A9P9DFC2"/>
<dbReference type="SUPFAM" id="SSF48452">
    <property type="entry name" value="TPR-like"/>
    <property type="match status" value="2"/>
</dbReference>
<protein>
    <submittedName>
        <fullName evidence="2">Kinesin light chain 3</fullName>
    </submittedName>
</protein>
<gene>
    <name evidence="2" type="ORF">B0J11DRAFT_560225</name>
</gene>
<dbReference type="InterPro" id="IPR010730">
    <property type="entry name" value="HET"/>
</dbReference>
<accession>A0A9P9DFC2</accession>
<dbReference type="SUPFAM" id="SSF52540">
    <property type="entry name" value="P-loop containing nucleoside triphosphate hydrolases"/>
    <property type="match status" value="1"/>
</dbReference>
<dbReference type="EMBL" id="JAGMWT010000011">
    <property type="protein sequence ID" value="KAH7119535.1"/>
    <property type="molecule type" value="Genomic_DNA"/>
</dbReference>
<dbReference type="OrthoDB" id="5986190at2759"/>
<organism evidence="2 3">
    <name type="scientific">Dendryphion nanum</name>
    <dbReference type="NCBI Taxonomy" id="256645"/>
    <lineage>
        <taxon>Eukaryota</taxon>
        <taxon>Fungi</taxon>
        <taxon>Dikarya</taxon>
        <taxon>Ascomycota</taxon>
        <taxon>Pezizomycotina</taxon>
        <taxon>Dothideomycetes</taxon>
        <taxon>Pleosporomycetidae</taxon>
        <taxon>Pleosporales</taxon>
        <taxon>Torulaceae</taxon>
        <taxon>Dendryphion</taxon>
    </lineage>
</organism>
<dbReference type="InterPro" id="IPR053137">
    <property type="entry name" value="NLR-like"/>
</dbReference>
<dbReference type="Pfam" id="PF05729">
    <property type="entry name" value="NACHT"/>
    <property type="match status" value="1"/>
</dbReference>
<feature type="domain" description="AAA+ ATPase" evidence="1">
    <location>
        <begin position="274"/>
        <end position="420"/>
    </location>
</feature>
<proteinExistence type="predicted"/>
<dbReference type="Pfam" id="PF06985">
    <property type="entry name" value="HET"/>
    <property type="match status" value="1"/>
</dbReference>
<dbReference type="SMART" id="SM00382">
    <property type="entry name" value="AAA"/>
    <property type="match status" value="1"/>
</dbReference>
<dbReference type="PANTHER" id="PTHR46082">
    <property type="entry name" value="ATP/GTP-BINDING PROTEIN-RELATED"/>
    <property type="match status" value="1"/>
</dbReference>
<dbReference type="InterPro" id="IPR019734">
    <property type="entry name" value="TPR_rpt"/>
</dbReference>
<evidence type="ECO:0000313" key="3">
    <source>
        <dbReference type="Proteomes" id="UP000700596"/>
    </source>
</evidence>
<dbReference type="Pfam" id="PF13424">
    <property type="entry name" value="TPR_12"/>
    <property type="match status" value="5"/>
</dbReference>
<dbReference type="InterPro" id="IPR011990">
    <property type="entry name" value="TPR-like_helical_dom_sf"/>
</dbReference>
<keyword evidence="3" id="KW-1185">Reference proteome</keyword>
<dbReference type="PANTHER" id="PTHR46082:SF6">
    <property type="entry name" value="AAA+ ATPASE DOMAIN-CONTAINING PROTEIN-RELATED"/>
    <property type="match status" value="1"/>
</dbReference>
<dbReference type="Pfam" id="PF13374">
    <property type="entry name" value="TPR_10"/>
    <property type="match status" value="3"/>
</dbReference>
<dbReference type="GO" id="GO:0043531">
    <property type="term" value="F:ADP binding"/>
    <property type="evidence" value="ECO:0007669"/>
    <property type="project" value="InterPro"/>
</dbReference>
<reference evidence="2" key="1">
    <citation type="journal article" date="2021" name="Nat. Commun.">
        <title>Genetic determinants of endophytism in the Arabidopsis root mycobiome.</title>
        <authorList>
            <person name="Mesny F."/>
            <person name="Miyauchi S."/>
            <person name="Thiergart T."/>
            <person name="Pickel B."/>
            <person name="Atanasova L."/>
            <person name="Karlsson M."/>
            <person name="Huettel B."/>
            <person name="Barry K.W."/>
            <person name="Haridas S."/>
            <person name="Chen C."/>
            <person name="Bauer D."/>
            <person name="Andreopoulos W."/>
            <person name="Pangilinan J."/>
            <person name="LaButti K."/>
            <person name="Riley R."/>
            <person name="Lipzen A."/>
            <person name="Clum A."/>
            <person name="Drula E."/>
            <person name="Henrissat B."/>
            <person name="Kohler A."/>
            <person name="Grigoriev I.V."/>
            <person name="Martin F.M."/>
            <person name="Hacquard S."/>
        </authorList>
    </citation>
    <scope>NUCLEOTIDE SEQUENCE</scope>
    <source>
        <strain evidence="2">MPI-CAGE-CH-0243</strain>
    </source>
</reference>
<name>A0A9P9DFC2_9PLEO</name>
<dbReference type="Gene3D" id="3.40.50.300">
    <property type="entry name" value="P-loop containing nucleotide triphosphate hydrolases"/>
    <property type="match status" value="1"/>
</dbReference>
<comment type="caution">
    <text evidence="2">The sequence shown here is derived from an EMBL/GenBank/DDBJ whole genome shotgun (WGS) entry which is preliminary data.</text>
</comment>
<dbReference type="NCBIfam" id="NF040586">
    <property type="entry name" value="FxSxx_TPR"/>
    <property type="match status" value="1"/>
</dbReference>
<dbReference type="SMART" id="SM00028">
    <property type="entry name" value="TPR"/>
    <property type="match status" value="9"/>
</dbReference>
<dbReference type="InterPro" id="IPR003593">
    <property type="entry name" value="AAA+_ATPase"/>
</dbReference>
<dbReference type="Proteomes" id="UP000700596">
    <property type="component" value="Unassembled WGS sequence"/>
</dbReference>
<evidence type="ECO:0000259" key="1">
    <source>
        <dbReference type="SMART" id="SM00382"/>
    </source>
</evidence>
<dbReference type="InterPro" id="IPR027417">
    <property type="entry name" value="P-loop_NTPase"/>
</dbReference>
<dbReference type="PRINTS" id="PR00381">
    <property type="entry name" value="KINESINLIGHT"/>
</dbReference>
<sequence length="1177" mass="134790">MRLLHFDQAGRLLSTDFSGKIIPPYAILSHRWGDSEVLFVDIANESYEEKEGYRKIEFCAEQAAKDQLQYFWIDTCCIDKWNLNELSKSINSMFRWYKDARKCYVFLPDVSVSTVTATAQRTDWEASFRASEWFRRGWTLQELIAPESVEFFTREGQRIGDKRSLEQLIHEISDVPIEALQGCSLDKFTIPERMEWTKSRETTEEEDIVYCLLGILSISMPTSYGEGREKARIRLTAEINNSAPFIVPFSQNDNFVGQKLQLAELETKFLESNQAATVAIAGPRGIGKSQLALELAYRVRQQNKSCSVFWIDASSLDGVDQSYANVARKLKIPGWNDEKTDVKQIVKLHLSRKEAGQTFLIFDNADTVNLSSNGISVGQYGSLADYLPQSELCSILFTTTNYDVARTLASQNIIELQGMEQDTARQMLEQYLNTPVSRNEQQQAELLLQELSHLPLAIVHAAAYINTTRITLQNYRTQLAERDQADLNSISDIPENKLQGYDRKSPIAATLHLSIKHICHESPLAAEYLFLAACVNPKDILLGFLGAPSPYEKEEAIRILNCYKLVTRRPAESALDLHRFVHAALRGWLWKHEALDKWTKRAIAQISRVFPESSHGNRSKWRRMLPHAKYTLSYSSRNQEDTEEMELIRKCADALFSDGQYRESEELFKQVVETSARLFGYEHPNTLISMANLASTYSNQGRWKEAEELLVQVMETSSRVLGYEHPDTLISMGNLAATYRNQGRWKEAEELAMQVMEKRKKVLGNEHPLTLTSMANLASTYMKQGRWKKAEELEAQVMEVSLRVLGEENPSTLHSMGNLASTYMKQGRWKEAEGLDMQVIEMRKKVLGYEHPDTLTSMGNLASTYCGQGRWKEAEELFVQVMETSSRVLGYEHPDTLTSMANLASTYRNQDRLEEAGVLDVQVMEISKRVLGYEHPDTLTSMGNLALTYRNQGRWEEAESLEVQVMETRKTVMANLALTYRSQGRWKEAEGLDMQVIETRKKVLGYEHPDTLTSMGNLASTYWDQGRWKEAGELFVQVKEIRSSMANLASTYWNQGRWKEAEELDVQVIETRKRVFGVEHPDTLNTMADLALTYWNQGWWKEAEELFVQVIETRSRVLGDEHPDTLTSMANLASTYRNQGRWKETEELEVQVVEMFKKVSRPEGIDLMHTGRKIKMT</sequence>
<dbReference type="Gene3D" id="1.25.40.10">
    <property type="entry name" value="Tetratricopeptide repeat domain"/>
    <property type="match status" value="4"/>
</dbReference>